<evidence type="ECO:0000256" key="3">
    <source>
        <dbReference type="ARBA" id="ARBA00005525"/>
    </source>
</evidence>
<comment type="pathway">
    <text evidence="2 13">Amino-acid biosynthesis; L-proline biosynthesis; L-proline from L-glutamate 5-semialdehyde: step 1/1.</text>
</comment>
<dbReference type="AlphaFoldDB" id="A0A195AYM2"/>
<dbReference type="SUPFAM" id="SSF48179">
    <property type="entry name" value="6-phosphogluconate dehydrogenase C-terminal domain-like"/>
    <property type="match status" value="1"/>
</dbReference>
<proteinExistence type="inferred from homology"/>
<keyword evidence="17" id="KW-1185">Reference proteome</keyword>
<dbReference type="GO" id="GO:0005737">
    <property type="term" value="C:cytoplasm"/>
    <property type="evidence" value="ECO:0007669"/>
    <property type="project" value="UniProtKB-SubCell"/>
</dbReference>
<feature type="domain" description="Pyrroline-5-carboxylate reductase dimerisation" evidence="15">
    <location>
        <begin position="228"/>
        <end position="331"/>
    </location>
</feature>
<comment type="catalytic activity">
    <reaction evidence="12 13">
        <text>L-proline + NADP(+) = (S)-1-pyrroline-5-carboxylate + NADPH + 2 H(+)</text>
        <dbReference type="Rhea" id="RHEA:14109"/>
        <dbReference type="ChEBI" id="CHEBI:15378"/>
        <dbReference type="ChEBI" id="CHEBI:17388"/>
        <dbReference type="ChEBI" id="CHEBI:57783"/>
        <dbReference type="ChEBI" id="CHEBI:58349"/>
        <dbReference type="ChEBI" id="CHEBI:60039"/>
        <dbReference type="EC" id="1.5.1.2"/>
    </reaction>
</comment>
<dbReference type="Gene3D" id="3.40.50.720">
    <property type="entry name" value="NAD(P)-binding Rossmann-like Domain"/>
    <property type="match status" value="1"/>
</dbReference>
<dbReference type="InterPro" id="IPR000304">
    <property type="entry name" value="Pyrroline-COOH_reductase"/>
</dbReference>
<sequence>MKNKLNQDLNSSTLEEVGKITRKRLPVRELLYAITKPDEKLEIELSDQHLADGEVKKQKIPLNIDINMLKIGFLGGGKMAQALAKGFIRAGLSKGEMILASCLPNDTGSIETFKKMGSNTVFTNIPVINHSDVLILSVKPQVVPKVLSEFRVHDNKKLLLSIAMGISLKSLEKALPKETPVIRVMPNTPVLVGCGATVFARGKYASDKNAEIAEKLFSSVGICEEVSENFIDPVTALAASGPAYIYMVIEAMADGGVKMGLTRPIAYKLAAQTVLGAGTMVRETNLHPGQLKDDVTSPAGSTITAIHQLEKHGLRSALINAIEAATLRCKEVSLQINKN</sequence>
<evidence type="ECO:0000256" key="1">
    <source>
        <dbReference type="ARBA" id="ARBA00004496"/>
    </source>
</evidence>
<dbReference type="InterPro" id="IPR053790">
    <property type="entry name" value="P5CR-like_CS"/>
</dbReference>
<accession>A0A195AYM2</accession>
<evidence type="ECO:0000256" key="13">
    <source>
        <dbReference type="RuleBase" id="RU003903"/>
    </source>
</evidence>
<dbReference type="HAMAP" id="MF_01925">
    <property type="entry name" value="P5C_reductase"/>
    <property type="match status" value="1"/>
</dbReference>
<evidence type="ECO:0000256" key="6">
    <source>
        <dbReference type="ARBA" id="ARBA00022490"/>
    </source>
</evidence>
<dbReference type="GO" id="GO:0004735">
    <property type="term" value="F:pyrroline-5-carboxylate reductase activity"/>
    <property type="evidence" value="ECO:0007669"/>
    <property type="project" value="UniProtKB-EC"/>
</dbReference>
<dbReference type="SUPFAM" id="SSF51735">
    <property type="entry name" value="NAD(P)-binding Rossmann-fold domains"/>
    <property type="match status" value="1"/>
</dbReference>
<dbReference type="Pfam" id="PF14748">
    <property type="entry name" value="P5CR_dimer"/>
    <property type="match status" value="1"/>
</dbReference>
<dbReference type="PROSITE" id="PS00521">
    <property type="entry name" value="P5CR"/>
    <property type="match status" value="1"/>
</dbReference>
<dbReference type="Pfam" id="PF03807">
    <property type="entry name" value="F420_oxidored"/>
    <property type="match status" value="1"/>
</dbReference>
<evidence type="ECO:0000256" key="9">
    <source>
        <dbReference type="ARBA" id="ARBA00022857"/>
    </source>
</evidence>
<dbReference type="InterPro" id="IPR008927">
    <property type="entry name" value="6-PGluconate_DH-like_C_sf"/>
</dbReference>
<dbReference type="InterPro" id="IPR028939">
    <property type="entry name" value="P5C_Rdtase_cat_N"/>
</dbReference>
<keyword evidence="10 13" id="KW-0560">Oxidoreductase</keyword>
<protein>
    <recommendedName>
        <fullName evidence="5 13">Pyrroline-5-carboxylate reductase</fullName>
        <ecNumber evidence="4 13">1.5.1.2</ecNumber>
    </recommendedName>
</protein>
<evidence type="ECO:0000259" key="15">
    <source>
        <dbReference type="Pfam" id="PF14748"/>
    </source>
</evidence>
<keyword evidence="9 13" id="KW-0521">NADP</keyword>
<name>A0A195AYM2_9HYME</name>
<dbReference type="EC" id="1.5.1.2" evidence="4 13"/>
<evidence type="ECO:0000313" key="17">
    <source>
        <dbReference type="Proteomes" id="UP000078540"/>
    </source>
</evidence>
<evidence type="ECO:0000256" key="5">
    <source>
        <dbReference type="ARBA" id="ARBA00021413"/>
    </source>
</evidence>
<keyword evidence="6" id="KW-0963">Cytoplasm</keyword>
<feature type="domain" description="Pyrroline-5-carboxylate reductase catalytic N-terminal" evidence="14">
    <location>
        <begin position="70"/>
        <end position="164"/>
    </location>
</feature>
<evidence type="ECO:0000256" key="11">
    <source>
        <dbReference type="ARBA" id="ARBA00050547"/>
    </source>
</evidence>
<comment type="similarity">
    <text evidence="3 13">Belongs to the pyrroline-5-carboxylate reductase family.</text>
</comment>
<keyword evidence="7 13" id="KW-0028">Amino-acid biosynthesis</keyword>
<dbReference type="InterPro" id="IPR036291">
    <property type="entry name" value="NAD(P)-bd_dom_sf"/>
</dbReference>
<evidence type="ECO:0000256" key="8">
    <source>
        <dbReference type="ARBA" id="ARBA00022650"/>
    </source>
</evidence>
<evidence type="ECO:0000256" key="10">
    <source>
        <dbReference type="ARBA" id="ARBA00023002"/>
    </source>
</evidence>
<reference evidence="16 17" key="1">
    <citation type="submission" date="2015-09" db="EMBL/GenBank/DDBJ databases">
        <title>Atta colombica WGS genome.</title>
        <authorList>
            <person name="Nygaard S."/>
            <person name="Hu H."/>
            <person name="Boomsma J."/>
            <person name="Zhang G."/>
        </authorList>
    </citation>
    <scope>NUCLEOTIDE SEQUENCE [LARGE SCALE GENOMIC DNA]</scope>
    <source>
        <strain evidence="16">Treedump-2</strain>
        <tissue evidence="16">Whole body</tissue>
    </source>
</reference>
<dbReference type="PANTHER" id="PTHR11645:SF62">
    <property type="entry name" value="PYRROLINE-5-CARBOXYLATE REDUCTASE"/>
    <property type="match status" value="1"/>
</dbReference>
<dbReference type="UniPathway" id="UPA00098">
    <property type="reaction ID" value="UER00361"/>
</dbReference>
<gene>
    <name evidence="16" type="ORF">ALC53_12437</name>
</gene>
<dbReference type="PANTHER" id="PTHR11645">
    <property type="entry name" value="PYRROLINE-5-CARBOXYLATE REDUCTASE"/>
    <property type="match status" value="1"/>
</dbReference>
<comment type="subcellular location">
    <subcellularLocation>
        <location evidence="1">Cytoplasm</location>
    </subcellularLocation>
</comment>
<dbReference type="GO" id="GO:0055129">
    <property type="term" value="P:L-proline biosynthetic process"/>
    <property type="evidence" value="ECO:0007669"/>
    <property type="project" value="UniProtKB-UniPathway"/>
</dbReference>
<dbReference type="NCBIfam" id="TIGR00112">
    <property type="entry name" value="proC"/>
    <property type="match status" value="1"/>
</dbReference>
<dbReference type="FunFam" id="3.40.50.720:FF:000190">
    <property type="entry name" value="Pyrroline-5-carboxylate reductase"/>
    <property type="match status" value="1"/>
</dbReference>
<dbReference type="InterPro" id="IPR029036">
    <property type="entry name" value="P5CR_dimer"/>
</dbReference>
<dbReference type="Proteomes" id="UP000078540">
    <property type="component" value="Unassembled WGS sequence"/>
</dbReference>
<evidence type="ECO:0000256" key="2">
    <source>
        <dbReference type="ARBA" id="ARBA00005205"/>
    </source>
</evidence>
<dbReference type="STRING" id="520822.A0A195AYM2"/>
<dbReference type="Gene3D" id="1.10.3730.10">
    <property type="entry name" value="ProC C-terminal domain-like"/>
    <property type="match status" value="1"/>
</dbReference>
<keyword evidence="8 13" id="KW-0641">Proline biosynthesis</keyword>
<organism evidence="16 17">
    <name type="scientific">Atta colombica</name>
    <dbReference type="NCBI Taxonomy" id="520822"/>
    <lineage>
        <taxon>Eukaryota</taxon>
        <taxon>Metazoa</taxon>
        <taxon>Ecdysozoa</taxon>
        <taxon>Arthropoda</taxon>
        <taxon>Hexapoda</taxon>
        <taxon>Insecta</taxon>
        <taxon>Pterygota</taxon>
        <taxon>Neoptera</taxon>
        <taxon>Endopterygota</taxon>
        <taxon>Hymenoptera</taxon>
        <taxon>Apocrita</taxon>
        <taxon>Aculeata</taxon>
        <taxon>Formicoidea</taxon>
        <taxon>Formicidae</taxon>
        <taxon>Myrmicinae</taxon>
        <taxon>Atta</taxon>
    </lineage>
</organism>
<dbReference type="FunFam" id="1.10.3730.10:FF:000001">
    <property type="entry name" value="Pyrroline-5-carboxylate reductase"/>
    <property type="match status" value="1"/>
</dbReference>
<dbReference type="EMBL" id="KQ976703">
    <property type="protein sequence ID" value="KYM77142.1"/>
    <property type="molecule type" value="Genomic_DNA"/>
</dbReference>
<comment type="catalytic activity">
    <reaction evidence="11">
        <text>L-proline + NAD(+) = (S)-1-pyrroline-5-carboxylate + NADH + 2 H(+)</text>
        <dbReference type="Rhea" id="RHEA:14105"/>
        <dbReference type="ChEBI" id="CHEBI:15378"/>
        <dbReference type="ChEBI" id="CHEBI:17388"/>
        <dbReference type="ChEBI" id="CHEBI:57540"/>
        <dbReference type="ChEBI" id="CHEBI:57945"/>
        <dbReference type="ChEBI" id="CHEBI:60039"/>
        <dbReference type="EC" id="1.5.1.2"/>
    </reaction>
</comment>
<evidence type="ECO:0000256" key="4">
    <source>
        <dbReference type="ARBA" id="ARBA00012855"/>
    </source>
</evidence>
<evidence type="ECO:0000256" key="7">
    <source>
        <dbReference type="ARBA" id="ARBA00022605"/>
    </source>
</evidence>
<evidence type="ECO:0000313" key="16">
    <source>
        <dbReference type="EMBL" id="KYM77142.1"/>
    </source>
</evidence>
<evidence type="ECO:0000259" key="14">
    <source>
        <dbReference type="Pfam" id="PF03807"/>
    </source>
</evidence>
<evidence type="ECO:0000256" key="12">
    <source>
        <dbReference type="ARBA" id="ARBA00052690"/>
    </source>
</evidence>